<dbReference type="AlphaFoldDB" id="A0A1A0MYF7"/>
<dbReference type="EMBL" id="LZSF01000067">
    <property type="protein sequence ID" value="OBA89828.1"/>
    <property type="molecule type" value="Genomic_DNA"/>
</dbReference>
<feature type="compositionally biased region" description="Polar residues" evidence="1">
    <location>
        <begin position="220"/>
        <end position="231"/>
    </location>
</feature>
<comment type="caution">
    <text evidence="2">The sequence shown here is derived from an EMBL/GenBank/DDBJ whole genome shotgun (WGS) entry which is preliminary data.</text>
</comment>
<evidence type="ECO:0008006" key="4">
    <source>
        <dbReference type="Google" id="ProtNLM"/>
    </source>
</evidence>
<sequence length="237" mass="25980">MTHLDKQEFYAWAYHDLLANTTRGVLAEYIVARALGIDTKKITRVEWDKHDLEVDGIGVEVKSAAYVQSWHQDQDLSSMISFNIGPAKWWDARTNTYAANAERSADVYVFCLLNGTKRDDINPLDVTQWAFHVLATSILNQKAVTQKTIRLGPLIALGAQQCAWDTLGDVIREKALANREHSLPERRPARPGFDTYTATTTAAGTAAICDAEPADGTVTPGHSNPRKSSANDGAAGP</sequence>
<evidence type="ECO:0000256" key="1">
    <source>
        <dbReference type="SAM" id="MobiDB-lite"/>
    </source>
</evidence>
<accession>A0A1A0MYF7</accession>
<gene>
    <name evidence="2" type="ORF">A5642_14255</name>
</gene>
<dbReference type="RefSeq" id="WP_064858090.1">
    <property type="nucleotide sequence ID" value="NZ_LZSF01000067.1"/>
</dbReference>
<proteinExistence type="predicted"/>
<protein>
    <recommendedName>
        <fullName evidence="4">Restriction endonuclease</fullName>
    </recommendedName>
</protein>
<evidence type="ECO:0000313" key="3">
    <source>
        <dbReference type="Proteomes" id="UP000093962"/>
    </source>
</evidence>
<organism evidence="2 3">
    <name type="scientific">Mycolicibacterium mucogenicum</name>
    <name type="common">Mycobacterium mucogenicum</name>
    <dbReference type="NCBI Taxonomy" id="56689"/>
    <lineage>
        <taxon>Bacteria</taxon>
        <taxon>Bacillati</taxon>
        <taxon>Actinomycetota</taxon>
        <taxon>Actinomycetes</taxon>
        <taxon>Mycobacteriales</taxon>
        <taxon>Mycobacteriaceae</taxon>
        <taxon>Mycolicibacterium</taxon>
    </lineage>
</organism>
<name>A0A1A0MYF7_MYCMU</name>
<feature type="region of interest" description="Disordered" evidence="1">
    <location>
        <begin position="207"/>
        <end position="237"/>
    </location>
</feature>
<evidence type="ECO:0000313" key="2">
    <source>
        <dbReference type="EMBL" id="OBA89828.1"/>
    </source>
</evidence>
<dbReference type="Proteomes" id="UP000093962">
    <property type="component" value="Unassembled WGS sequence"/>
</dbReference>
<reference evidence="2 3" key="1">
    <citation type="submission" date="2016-06" db="EMBL/GenBank/DDBJ databases">
        <authorList>
            <person name="Kjaerup R.B."/>
            <person name="Dalgaard T.S."/>
            <person name="Juul-Madsen H.R."/>
        </authorList>
    </citation>
    <scope>NUCLEOTIDE SEQUENCE [LARGE SCALE GENOMIC DNA]</scope>
    <source>
        <strain evidence="2 3">1199456.5</strain>
    </source>
</reference>